<dbReference type="Proteomes" id="UP000308267">
    <property type="component" value="Unassembled WGS sequence"/>
</dbReference>
<organism evidence="3 4">
    <name type="scientific">Opisthorchis felineus</name>
    <dbReference type="NCBI Taxonomy" id="147828"/>
    <lineage>
        <taxon>Eukaryota</taxon>
        <taxon>Metazoa</taxon>
        <taxon>Spiralia</taxon>
        <taxon>Lophotrochozoa</taxon>
        <taxon>Platyhelminthes</taxon>
        <taxon>Trematoda</taxon>
        <taxon>Digenea</taxon>
        <taxon>Opisthorchiida</taxon>
        <taxon>Opisthorchiata</taxon>
        <taxon>Opisthorchiidae</taxon>
        <taxon>Opisthorchis</taxon>
    </lineage>
</organism>
<comment type="caution">
    <text evidence="3">The sequence shown here is derived from an EMBL/GenBank/DDBJ whole genome shotgun (WGS) entry which is preliminary data.</text>
</comment>
<evidence type="ECO:0000313" key="4">
    <source>
        <dbReference type="Proteomes" id="UP000308267"/>
    </source>
</evidence>
<dbReference type="EMBL" id="SJOL01006414">
    <property type="protein sequence ID" value="TGZ67479.1"/>
    <property type="molecule type" value="Genomic_DNA"/>
</dbReference>
<reference evidence="3 4" key="1">
    <citation type="journal article" date="2019" name="BMC Genomics">
        <title>New insights from Opisthorchis felineus genome: update on genomics of the epidemiologically important liver flukes.</title>
        <authorList>
            <person name="Ershov N.I."/>
            <person name="Mordvinov V.A."/>
            <person name="Prokhortchouk E.B."/>
            <person name="Pakharukova M.Y."/>
            <person name="Gunbin K.V."/>
            <person name="Ustyantsev K."/>
            <person name="Genaev M.A."/>
            <person name="Blinov A.G."/>
            <person name="Mazur A."/>
            <person name="Boulygina E."/>
            <person name="Tsygankova S."/>
            <person name="Khrameeva E."/>
            <person name="Chekanov N."/>
            <person name="Fan G."/>
            <person name="Xiao A."/>
            <person name="Zhang H."/>
            <person name="Xu X."/>
            <person name="Yang H."/>
            <person name="Solovyev V."/>
            <person name="Lee S.M."/>
            <person name="Liu X."/>
            <person name="Afonnikov D.A."/>
            <person name="Skryabin K.G."/>
        </authorList>
    </citation>
    <scope>NUCLEOTIDE SEQUENCE [LARGE SCALE GENOMIC DNA]</scope>
    <source>
        <strain evidence="3">AK-0245</strain>
        <tissue evidence="3">Whole organism</tissue>
    </source>
</reference>
<sequence>MMKYVVLFLGWLAYTYSTQFFTHGDKELEACIVNCSIHHEDGPIFADCGRQCVKDKRHQCFQNCTAEAQEIKCYVTCDCDFGSCAACPEVIPKDHKDENREMLEESEEEEDEISETEDDVWS</sequence>
<feature type="compositionally biased region" description="Acidic residues" evidence="1">
    <location>
        <begin position="104"/>
        <end position="122"/>
    </location>
</feature>
<dbReference type="AlphaFoldDB" id="A0A4S2M016"/>
<evidence type="ECO:0000256" key="1">
    <source>
        <dbReference type="SAM" id="MobiDB-lite"/>
    </source>
</evidence>
<gene>
    <name evidence="3" type="ORF">CRM22_004770</name>
</gene>
<name>A0A4S2M016_OPIFE</name>
<protein>
    <submittedName>
        <fullName evidence="3">Uncharacterized protein</fullName>
    </submittedName>
</protein>
<evidence type="ECO:0000313" key="3">
    <source>
        <dbReference type="EMBL" id="TGZ67479.1"/>
    </source>
</evidence>
<keyword evidence="2" id="KW-0732">Signal</keyword>
<feature type="signal peptide" evidence="2">
    <location>
        <begin position="1"/>
        <end position="17"/>
    </location>
</feature>
<proteinExistence type="predicted"/>
<accession>A0A4S2M016</accession>
<evidence type="ECO:0000256" key="2">
    <source>
        <dbReference type="SAM" id="SignalP"/>
    </source>
</evidence>
<feature type="chain" id="PRO_5020295356" evidence="2">
    <location>
        <begin position="18"/>
        <end position="122"/>
    </location>
</feature>
<keyword evidence="4" id="KW-1185">Reference proteome</keyword>
<feature type="region of interest" description="Disordered" evidence="1">
    <location>
        <begin position="98"/>
        <end position="122"/>
    </location>
</feature>